<dbReference type="Gene3D" id="3.40.30.10">
    <property type="entry name" value="Glutaredoxin"/>
    <property type="match status" value="1"/>
</dbReference>
<proteinExistence type="predicted"/>
<evidence type="ECO:0000313" key="2">
    <source>
        <dbReference type="Proteomes" id="UP000581688"/>
    </source>
</evidence>
<dbReference type="CDD" id="cd02947">
    <property type="entry name" value="TRX_family"/>
    <property type="match status" value="1"/>
</dbReference>
<dbReference type="AlphaFoldDB" id="A0A841Q523"/>
<reference evidence="1 2" key="1">
    <citation type="submission" date="2020-08" db="EMBL/GenBank/DDBJ databases">
        <title>Genomic Encyclopedia of Type Strains, Phase IV (KMG-IV): sequencing the most valuable type-strain genomes for metagenomic binning, comparative biology and taxonomic classification.</title>
        <authorList>
            <person name="Goeker M."/>
        </authorList>
    </citation>
    <scope>NUCLEOTIDE SEQUENCE [LARGE SCALE GENOMIC DNA]</scope>
    <source>
        <strain evidence="1 2">DSM 19612</strain>
    </source>
</reference>
<keyword evidence="2" id="KW-1185">Reference proteome</keyword>
<dbReference type="Proteomes" id="UP000581688">
    <property type="component" value="Unassembled WGS sequence"/>
</dbReference>
<name>A0A841Q523_9BACI</name>
<comment type="caution">
    <text evidence="1">The sequence shown here is derived from an EMBL/GenBank/DDBJ whole genome shotgun (WGS) entry which is preliminary data.</text>
</comment>
<dbReference type="EMBL" id="JACHGH010000005">
    <property type="protein sequence ID" value="MBB6453467.1"/>
    <property type="molecule type" value="Genomic_DNA"/>
</dbReference>
<gene>
    <name evidence="1" type="ORF">HNQ94_001916</name>
</gene>
<evidence type="ECO:0008006" key="3">
    <source>
        <dbReference type="Google" id="ProtNLM"/>
    </source>
</evidence>
<dbReference type="InterPro" id="IPR036249">
    <property type="entry name" value="Thioredoxin-like_sf"/>
</dbReference>
<evidence type="ECO:0000313" key="1">
    <source>
        <dbReference type="EMBL" id="MBB6453467.1"/>
    </source>
</evidence>
<protein>
    <recommendedName>
        <fullName evidence="3">Thioredoxin</fullName>
    </recommendedName>
</protein>
<sequence length="102" mass="11966">MIELNRVEFPVVWNSPYYQFIFIHTPLCGTCKLAKKMLETMENIPNVPNIHAMNAFLFPDYMRQFEVKSVPCLAIVRKGALMESIYAFQSIPNVYEKIKQYL</sequence>
<dbReference type="SUPFAM" id="SSF52833">
    <property type="entry name" value="Thioredoxin-like"/>
    <property type="match status" value="1"/>
</dbReference>
<accession>A0A841Q523</accession>
<organism evidence="1 2">
    <name type="scientific">Salirhabdus euzebyi</name>
    <dbReference type="NCBI Taxonomy" id="394506"/>
    <lineage>
        <taxon>Bacteria</taxon>
        <taxon>Bacillati</taxon>
        <taxon>Bacillota</taxon>
        <taxon>Bacilli</taxon>
        <taxon>Bacillales</taxon>
        <taxon>Bacillaceae</taxon>
        <taxon>Salirhabdus</taxon>
    </lineage>
</organism>
<dbReference type="RefSeq" id="WP_174496174.1">
    <property type="nucleotide sequence ID" value="NZ_CADDWK010000006.1"/>
</dbReference>